<dbReference type="EMBL" id="JBHRZG010000013">
    <property type="protein sequence ID" value="MFC3833768.1"/>
    <property type="molecule type" value="Genomic_DNA"/>
</dbReference>
<comment type="caution">
    <text evidence="2">The sequence shown here is derived from an EMBL/GenBank/DDBJ whole genome shotgun (WGS) entry which is preliminary data.</text>
</comment>
<evidence type="ECO:0000313" key="3">
    <source>
        <dbReference type="Proteomes" id="UP001595803"/>
    </source>
</evidence>
<name>A0ABV7Z8T2_9DEIO</name>
<dbReference type="SUPFAM" id="SSF54593">
    <property type="entry name" value="Glyoxalase/Bleomycin resistance protein/Dihydroxybiphenyl dioxygenase"/>
    <property type="match status" value="1"/>
</dbReference>
<dbReference type="PANTHER" id="PTHR36503">
    <property type="entry name" value="BLR2520 PROTEIN"/>
    <property type="match status" value="1"/>
</dbReference>
<sequence>MTLNYVSILVSDMARSLAFYRTLGLPIPEDVDTAQGHVEIEVGGLRIAWETEALMRGLNPGWIRPDAGGRIGIGVQATSPAGVDDAMTRLRAAGYDAPEPFDAPWGQRYATVTDPDGTGVDVFAWRADAG</sequence>
<dbReference type="Pfam" id="PF00903">
    <property type="entry name" value="Glyoxalase"/>
    <property type="match status" value="1"/>
</dbReference>
<evidence type="ECO:0000259" key="1">
    <source>
        <dbReference type="PROSITE" id="PS51819"/>
    </source>
</evidence>
<reference evidence="3" key="1">
    <citation type="journal article" date="2019" name="Int. J. Syst. Evol. Microbiol.">
        <title>The Global Catalogue of Microorganisms (GCM) 10K type strain sequencing project: providing services to taxonomists for standard genome sequencing and annotation.</title>
        <authorList>
            <consortium name="The Broad Institute Genomics Platform"/>
            <consortium name="The Broad Institute Genome Sequencing Center for Infectious Disease"/>
            <person name="Wu L."/>
            <person name="Ma J."/>
        </authorList>
    </citation>
    <scope>NUCLEOTIDE SEQUENCE [LARGE SCALE GENOMIC DNA]</scope>
    <source>
        <strain evidence="3">CCTCC AB 2017081</strain>
    </source>
</reference>
<dbReference type="InterPro" id="IPR029068">
    <property type="entry name" value="Glyas_Bleomycin-R_OHBP_Dase"/>
</dbReference>
<keyword evidence="3" id="KW-1185">Reference proteome</keyword>
<gene>
    <name evidence="2" type="ORF">ACFOSB_12950</name>
</gene>
<dbReference type="RefSeq" id="WP_322473546.1">
    <property type="nucleotide sequence ID" value="NZ_JBHRZG010000013.1"/>
</dbReference>
<dbReference type="Proteomes" id="UP001595803">
    <property type="component" value="Unassembled WGS sequence"/>
</dbReference>
<dbReference type="InterPro" id="IPR004360">
    <property type="entry name" value="Glyas_Fos-R_dOase_dom"/>
</dbReference>
<dbReference type="InterPro" id="IPR037523">
    <property type="entry name" value="VOC_core"/>
</dbReference>
<protein>
    <submittedName>
        <fullName evidence="2">VOC family protein</fullName>
    </submittedName>
</protein>
<evidence type="ECO:0000313" key="2">
    <source>
        <dbReference type="EMBL" id="MFC3833768.1"/>
    </source>
</evidence>
<proteinExistence type="predicted"/>
<dbReference type="Gene3D" id="3.10.180.10">
    <property type="entry name" value="2,3-Dihydroxybiphenyl 1,2-Dioxygenase, domain 1"/>
    <property type="match status" value="1"/>
</dbReference>
<organism evidence="2 3">
    <name type="scientific">Deinococcus rufus</name>
    <dbReference type="NCBI Taxonomy" id="2136097"/>
    <lineage>
        <taxon>Bacteria</taxon>
        <taxon>Thermotogati</taxon>
        <taxon>Deinococcota</taxon>
        <taxon>Deinococci</taxon>
        <taxon>Deinococcales</taxon>
        <taxon>Deinococcaceae</taxon>
        <taxon>Deinococcus</taxon>
    </lineage>
</organism>
<dbReference type="PROSITE" id="PS51819">
    <property type="entry name" value="VOC"/>
    <property type="match status" value="1"/>
</dbReference>
<dbReference type="PANTHER" id="PTHR36503:SF3">
    <property type="entry name" value="BLR0126 PROTEIN"/>
    <property type="match status" value="1"/>
</dbReference>
<feature type="domain" description="VOC" evidence="1">
    <location>
        <begin position="2"/>
        <end position="125"/>
    </location>
</feature>
<accession>A0ABV7Z8T2</accession>